<organism evidence="2 3">
    <name type="scientific">Pterulicium gracile</name>
    <dbReference type="NCBI Taxonomy" id="1884261"/>
    <lineage>
        <taxon>Eukaryota</taxon>
        <taxon>Fungi</taxon>
        <taxon>Dikarya</taxon>
        <taxon>Basidiomycota</taxon>
        <taxon>Agaricomycotina</taxon>
        <taxon>Agaricomycetes</taxon>
        <taxon>Agaricomycetidae</taxon>
        <taxon>Agaricales</taxon>
        <taxon>Pleurotineae</taxon>
        <taxon>Pterulaceae</taxon>
        <taxon>Pterulicium</taxon>
    </lineage>
</organism>
<dbReference type="OrthoDB" id="3365698at2759"/>
<reference evidence="2 3" key="1">
    <citation type="journal article" date="2019" name="Nat. Ecol. Evol.">
        <title>Megaphylogeny resolves global patterns of mushroom evolution.</title>
        <authorList>
            <person name="Varga T."/>
            <person name="Krizsan K."/>
            <person name="Foldi C."/>
            <person name="Dima B."/>
            <person name="Sanchez-Garcia M."/>
            <person name="Sanchez-Ramirez S."/>
            <person name="Szollosi G.J."/>
            <person name="Szarkandi J.G."/>
            <person name="Papp V."/>
            <person name="Albert L."/>
            <person name="Andreopoulos W."/>
            <person name="Angelini C."/>
            <person name="Antonin V."/>
            <person name="Barry K.W."/>
            <person name="Bougher N.L."/>
            <person name="Buchanan P."/>
            <person name="Buyck B."/>
            <person name="Bense V."/>
            <person name="Catcheside P."/>
            <person name="Chovatia M."/>
            <person name="Cooper J."/>
            <person name="Damon W."/>
            <person name="Desjardin D."/>
            <person name="Finy P."/>
            <person name="Geml J."/>
            <person name="Haridas S."/>
            <person name="Hughes K."/>
            <person name="Justo A."/>
            <person name="Karasinski D."/>
            <person name="Kautmanova I."/>
            <person name="Kiss B."/>
            <person name="Kocsube S."/>
            <person name="Kotiranta H."/>
            <person name="LaButti K.M."/>
            <person name="Lechner B.E."/>
            <person name="Liimatainen K."/>
            <person name="Lipzen A."/>
            <person name="Lukacs Z."/>
            <person name="Mihaltcheva S."/>
            <person name="Morgado L.N."/>
            <person name="Niskanen T."/>
            <person name="Noordeloos M.E."/>
            <person name="Ohm R.A."/>
            <person name="Ortiz-Santana B."/>
            <person name="Ovrebo C."/>
            <person name="Racz N."/>
            <person name="Riley R."/>
            <person name="Savchenko A."/>
            <person name="Shiryaev A."/>
            <person name="Soop K."/>
            <person name="Spirin V."/>
            <person name="Szebenyi C."/>
            <person name="Tomsovsky M."/>
            <person name="Tulloss R.E."/>
            <person name="Uehling J."/>
            <person name="Grigoriev I.V."/>
            <person name="Vagvolgyi C."/>
            <person name="Papp T."/>
            <person name="Martin F.M."/>
            <person name="Miettinen O."/>
            <person name="Hibbett D.S."/>
            <person name="Nagy L.G."/>
        </authorList>
    </citation>
    <scope>NUCLEOTIDE SEQUENCE [LARGE SCALE GENOMIC DNA]</scope>
    <source>
        <strain evidence="2 3">CBS 309.79</strain>
    </source>
</reference>
<evidence type="ECO:0000256" key="1">
    <source>
        <dbReference type="SAM" id="MobiDB-lite"/>
    </source>
</evidence>
<dbReference type="AlphaFoldDB" id="A0A5C3Q457"/>
<feature type="compositionally biased region" description="Acidic residues" evidence="1">
    <location>
        <begin position="251"/>
        <end position="272"/>
    </location>
</feature>
<feature type="region of interest" description="Disordered" evidence="1">
    <location>
        <begin position="248"/>
        <end position="272"/>
    </location>
</feature>
<accession>A0A5C3Q457</accession>
<dbReference type="SUPFAM" id="SSF52047">
    <property type="entry name" value="RNI-like"/>
    <property type="match status" value="1"/>
</dbReference>
<gene>
    <name evidence="2" type="ORF">BDV98DRAFT_608023</name>
</gene>
<dbReference type="EMBL" id="ML178854">
    <property type="protein sequence ID" value="TFK96854.1"/>
    <property type="molecule type" value="Genomic_DNA"/>
</dbReference>
<evidence type="ECO:0008006" key="4">
    <source>
        <dbReference type="Google" id="ProtNLM"/>
    </source>
</evidence>
<keyword evidence="3" id="KW-1185">Reference proteome</keyword>
<sequence length="272" mass="30960">MTAWCLSRVSSRWRAIALVSPQLWATVLLDIPRIEWLSSRIRNEPEIGEYLLLELERSQTLPLQIQVMSLSEPYPLFEVLLEESARWEVALFRLAIDAMPVNPAGRSNNVCMLRSMLPLSGRCPALHTLALDVDESMGAVSGENIWTFTNFPKLEFVELHKTLIDAVNVPWSQLKTLELREVYSLAHDDQRYVYEVLKQCSSLERLGLRYHHTVTYGEDSFVEAAPPGGDTFDQGSSLGWQPADDCQVDLVESEESEESEEYDFDGYDVDDL</sequence>
<proteinExistence type="predicted"/>
<evidence type="ECO:0000313" key="3">
    <source>
        <dbReference type="Proteomes" id="UP000305067"/>
    </source>
</evidence>
<evidence type="ECO:0000313" key="2">
    <source>
        <dbReference type="EMBL" id="TFK96854.1"/>
    </source>
</evidence>
<name>A0A5C3Q457_9AGAR</name>
<dbReference type="Proteomes" id="UP000305067">
    <property type="component" value="Unassembled WGS sequence"/>
</dbReference>
<protein>
    <recommendedName>
        <fullName evidence="4">F-box domain-containing protein</fullName>
    </recommendedName>
</protein>